<keyword evidence="4" id="KW-1185">Reference proteome</keyword>
<dbReference type="Gene3D" id="1.10.238.10">
    <property type="entry name" value="EF-hand"/>
    <property type="match status" value="2"/>
</dbReference>
<reference evidence="5 6" key="1">
    <citation type="submission" date="2025-05" db="UniProtKB">
        <authorList>
            <consortium name="RefSeq"/>
        </authorList>
    </citation>
    <scope>IDENTIFICATION</scope>
    <source>
        <tissue evidence="5 6">Muscle</tissue>
    </source>
</reference>
<organism evidence="4 5">
    <name type="scientific">Limulus polyphemus</name>
    <name type="common">Atlantic horseshoe crab</name>
    <dbReference type="NCBI Taxonomy" id="6850"/>
    <lineage>
        <taxon>Eukaryota</taxon>
        <taxon>Metazoa</taxon>
        <taxon>Ecdysozoa</taxon>
        <taxon>Arthropoda</taxon>
        <taxon>Chelicerata</taxon>
        <taxon>Merostomata</taxon>
        <taxon>Xiphosura</taxon>
        <taxon>Limulidae</taxon>
        <taxon>Limulus</taxon>
    </lineage>
</organism>
<gene>
    <name evidence="5 6" type="primary">LOC106473221</name>
</gene>
<evidence type="ECO:0000313" key="6">
    <source>
        <dbReference type="RefSeq" id="XP_022257410.1"/>
    </source>
</evidence>
<feature type="signal peptide" evidence="2">
    <location>
        <begin position="1"/>
        <end position="24"/>
    </location>
</feature>
<dbReference type="Pfam" id="PF13499">
    <property type="entry name" value="EF-hand_7"/>
    <property type="match status" value="1"/>
</dbReference>
<name>A0ABM1BVA6_LIMPO</name>
<evidence type="ECO:0000313" key="5">
    <source>
        <dbReference type="RefSeq" id="XP_013789358.1"/>
    </source>
</evidence>
<dbReference type="PANTHER" id="PTHR10827">
    <property type="entry name" value="RETICULOCALBIN"/>
    <property type="match status" value="1"/>
</dbReference>
<accession>A0ABM1BVA6</accession>
<evidence type="ECO:0000313" key="4">
    <source>
        <dbReference type="Proteomes" id="UP000694941"/>
    </source>
</evidence>
<dbReference type="InterPro" id="IPR002048">
    <property type="entry name" value="EF_hand_dom"/>
</dbReference>
<dbReference type="GeneID" id="106473221"/>
<proteinExistence type="predicted"/>
<feature type="domain" description="EF-hand" evidence="3">
    <location>
        <begin position="199"/>
        <end position="234"/>
    </location>
</feature>
<dbReference type="RefSeq" id="XP_013789358.1">
    <property type="nucleotide sequence ID" value="XM_013933904.2"/>
</dbReference>
<keyword evidence="2" id="KW-0732">Signal</keyword>
<dbReference type="PROSITE" id="PS00018">
    <property type="entry name" value="EF_HAND_1"/>
    <property type="match status" value="5"/>
</dbReference>
<evidence type="ECO:0000256" key="2">
    <source>
        <dbReference type="SAM" id="SignalP"/>
    </source>
</evidence>
<dbReference type="PANTHER" id="PTHR10827:SF52">
    <property type="entry name" value="IP16409P"/>
    <property type="match status" value="1"/>
</dbReference>
<dbReference type="CDD" id="cd16226">
    <property type="entry name" value="EFh_CREC_Calumenin_like"/>
    <property type="match status" value="1"/>
</dbReference>
<protein>
    <submittedName>
        <fullName evidence="5 6">Calumenin-like</fullName>
    </submittedName>
</protein>
<dbReference type="Pfam" id="PF13202">
    <property type="entry name" value="EF-hand_5"/>
    <property type="match status" value="1"/>
</dbReference>
<evidence type="ECO:0000259" key="3">
    <source>
        <dbReference type="PROSITE" id="PS50222"/>
    </source>
</evidence>
<feature type="domain" description="EF-hand" evidence="3">
    <location>
        <begin position="75"/>
        <end position="110"/>
    </location>
</feature>
<feature type="domain" description="EF-hand" evidence="3">
    <location>
        <begin position="241"/>
        <end position="276"/>
    </location>
</feature>
<sequence>MDFVLNRSFVLICILLMTIGLAISEPDIETKRVVNKPLSDEQHYEDDTGHNVDYDHEAFLGQDEAKTFEDLPPEESKRRLGEIVDKIDKDNDGFVTQKELQDWIQLVKKHYILDDIDQQWKSHNPDKKEVLRWEDYRKVTYGFTDDLENMDESDSEGLSYKDMIARDKRRWKAADSDGDDALNEKEFADFLHPEEAKHMQDVMIQETLEDVDKDKDGKVSLEEYIGDIYGGTGVNEGEPDWVKDERDQFMNFRDKDKDGFMDKEEIKDWILPPDYDHSETEARHLILESDSNKDQKLTKDEILEKYDLFVGSQATDFGEALMRHDEL</sequence>
<dbReference type="RefSeq" id="XP_022257410.1">
    <property type="nucleotide sequence ID" value="XM_022401702.1"/>
</dbReference>
<dbReference type="Proteomes" id="UP000694941">
    <property type="component" value="Unplaced"/>
</dbReference>
<dbReference type="PROSITE" id="PS50222">
    <property type="entry name" value="EF_HAND_2"/>
    <property type="match status" value="4"/>
</dbReference>
<keyword evidence="1" id="KW-0106">Calcium</keyword>
<dbReference type="InterPro" id="IPR018247">
    <property type="entry name" value="EF_Hand_1_Ca_BS"/>
</dbReference>
<evidence type="ECO:0000256" key="1">
    <source>
        <dbReference type="ARBA" id="ARBA00022837"/>
    </source>
</evidence>
<dbReference type="SMART" id="SM00054">
    <property type="entry name" value="EFh"/>
    <property type="match status" value="5"/>
</dbReference>
<feature type="chain" id="PRO_5045022049" evidence="2">
    <location>
        <begin position="25"/>
        <end position="327"/>
    </location>
</feature>
<dbReference type="SUPFAM" id="SSF47473">
    <property type="entry name" value="EF-hand"/>
    <property type="match status" value="2"/>
</dbReference>
<dbReference type="InterPro" id="IPR011992">
    <property type="entry name" value="EF-hand-dom_pair"/>
</dbReference>
<feature type="domain" description="EF-hand" evidence="3">
    <location>
        <begin position="162"/>
        <end position="197"/>
    </location>
</feature>